<dbReference type="PANTHER" id="PTHR43476:SF3">
    <property type="entry name" value="FAD-BINDING MONOOXYGENASE"/>
    <property type="match status" value="1"/>
</dbReference>
<dbReference type="RefSeq" id="WP_284306853.1">
    <property type="nucleotide sequence ID" value="NZ_BSPB01000004.1"/>
</dbReference>
<dbReference type="Proteomes" id="UP001156903">
    <property type="component" value="Unassembled WGS sequence"/>
</dbReference>
<evidence type="ECO:0000259" key="2">
    <source>
        <dbReference type="Pfam" id="PF01494"/>
    </source>
</evidence>
<dbReference type="Gene3D" id="3.40.30.120">
    <property type="match status" value="1"/>
</dbReference>
<dbReference type="SUPFAM" id="SSF51905">
    <property type="entry name" value="FAD/NAD(P)-binding domain"/>
    <property type="match status" value="1"/>
</dbReference>
<dbReference type="InterPro" id="IPR036188">
    <property type="entry name" value="FAD/NAD-bd_sf"/>
</dbReference>
<evidence type="ECO:0000256" key="1">
    <source>
        <dbReference type="ARBA" id="ARBA00023002"/>
    </source>
</evidence>
<organism evidence="3 4">
    <name type="scientific">Hydrogenophaga electricum</name>
    <dbReference type="NCBI Taxonomy" id="1230953"/>
    <lineage>
        <taxon>Bacteria</taxon>
        <taxon>Pseudomonadati</taxon>
        <taxon>Pseudomonadota</taxon>
        <taxon>Betaproteobacteria</taxon>
        <taxon>Burkholderiales</taxon>
        <taxon>Comamonadaceae</taxon>
        <taxon>Hydrogenophaga</taxon>
    </lineage>
</organism>
<protein>
    <submittedName>
        <fullName evidence="3">Oxidoreductase</fullName>
    </submittedName>
</protein>
<sequence length="573" mass="62498">MHQPHAEPRRSIYYRYQVFDAWLPPPSAPLQQAGVVIAGAGPIGLVTALALAQQGVPSVVLEAERQVSEGSRAIVFTRRSMEILQQVGVAERVERNGLAWRFGNSVYRGQRVFRMEAPHSDDDRFFPMTNLQQQYLEEYLVDACRAEPLIGLRWGNQVTGLTQDGQGVRIEIDTPAGPYTLAADWLVAADGARSPIRTQLGLKLEGASYEGRFVIADIRVDLPLPTERLAFFDPPWNPGNTILMHREPHGIWRLDYQLPPGETPEQALHPDSLRARIDAQLAMIGHPGIAWELDWSSVYSARALTLPDYVHGRVLFTGDAAHLLPIFGVRGANTGFQDAQALAWRLALVARGVAPAHLLASYTQERVGAAREIIDEAGKSTRFMAPPTRGFRLLRDAVLSLSLSQPFVRPLYHWRTSRPHEYTHSPLNSAGDDNALFTAGPAHGAPPCNVRLGPDQFLLDHLGHGFTLLCATAAAALPEALQAEVAAARERGLPLRVIAVGAPQSVAGADLSLADADGHLRARHGLRAGGAYLLRPDQHVCARWMTLDAHRLRAALQQAVGQAATPTTPNPGA</sequence>
<dbReference type="Gene3D" id="3.50.50.60">
    <property type="entry name" value="FAD/NAD(P)-binding domain"/>
    <property type="match status" value="1"/>
</dbReference>
<keyword evidence="4" id="KW-1185">Reference proteome</keyword>
<feature type="domain" description="FAD-binding" evidence="2">
    <location>
        <begin position="34"/>
        <end position="376"/>
    </location>
</feature>
<comment type="caution">
    <text evidence="3">The sequence shown here is derived from an EMBL/GenBank/DDBJ whole genome shotgun (WGS) entry which is preliminary data.</text>
</comment>
<accession>A0ABQ6BZR2</accession>
<dbReference type="Pfam" id="PF01494">
    <property type="entry name" value="FAD_binding_3"/>
    <property type="match status" value="1"/>
</dbReference>
<dbReference type="EMBL" id="BSPB01000004">
    <property type="protein sequence ID" value="GLS13471.1"/>
    <property type="molecule type" value="Genomic_DNA"/>
</dbReference>
<dbReference type="PANTHER" id="PTHR43476">
    <property type="entry name" value="3-(3-HYDROXY-PHENYL)PROPIONATE/3-HYDROXYCINNAMIC ACID HYDROXYLASE"/>
    <property type="match status" value="1"/>
</dbReference>
<keyword evidence="1" id="KW-0560">Oxidoreductase</keyword>
<proteinExistence type="predicted"/>
<dbReference type="PRINTS" id="PR00420">
    <property type="entry name" value="RNGMNOXGNASE"/>
</dbReference>
<evidence type="ECO:0000313" key="4">
    <source>
        <dbReference type="Proteomes" id="UP001156903"/>
    </source>
</evidence>
<dbReference type="NCBIfam" id="NF006002">
    <property type="entry name" value="PRK08132.1"/>
    <property type="match status" value="1"/>
</dbReference>
<gene>
    <name evidence="3" type="ORF">GCM10007935_09000</name>
</gene>
<evidence type="ECO:0000313" key="3">
    <source>
        <dbReference type="EMBL" id="GLS13471.1"/>
    </source>
</evidence>
<dbReference type="InterPro" id="IPR002938">
    <property type="entry name" value="FAD-bd"/>
</dbReference>
<name>A0ABQ6BZR2_9BURK</name>
<reference evidence="4" key="1">
    <citation type="journal article" date="2019" name="Int. J. Syst. Evol. Microbiol.">
        <title>The Global Catalogue of Microorganisms (GCM) 10K type strain sequencing project: providing services to taxonomists for standard genome sequencing and annotation.</title>
        <authorList>
            <consortium name="The Broad Institute Genomics Platform"/>
            <consortium name="The Broad Institute Genome Sequencing Center for Infectious Disease"/>
            <person name="Wu L."/>
            <person name="Ma J."/>
        </authorList>
    </citation>
    <scope>NUCLEOTIDE SEQUENCE [LARGE SCALE GENOMIC DNA]</scope>
    <source>
        <strain evidence="4">NBRC 109341</strain>
    </source>
</reference>
<dbReference type="Gene3D" id="3.30.70.2450">
    <property type="match status" value="1"/>
</dbReference>
<dbReference type="InterPro" id="IPR050631">
    <property type="entry name" value="PheA/TfdB_FAD_monoxygenase"/>
</dbReference>